<reference evidence="1" key="1">
    <citation type="submission" date="2016-04" db="EMBL/GenBank/DDBJ databases">
        <authorList>
            <person name="Nguyen H.D."/>
            <person name="Samba Siva P."/>
            <person name="Cullis J."/>
            <person name="Levesque C.A."/>
            <person name="Hambleton S."/>
        </authorList>
    </citation>
    <scope>NUCLEOTIDE SEQUENCE</scope>
    <source>
        <strain evidence="1">DAOMC 236422</strain>
    </source>
</reference>
<dbReference type="Proteomes" id="UP000078113">
    <property type="component" value="Unassembled WGS sequence"/>
</dbReference>
<comment type="caution">
    <text evidence="1">The sequence shown here is derived from an EMBL/GenBank/DDBJ whole genome shotgun (WGS) entry which is preliminary data.</text>
</comment>
<protein>
    <submittedName>
        <fullName evidence="1">Uncharacterized protein</fullName>
    </submittedName>
</protein>
<reference evidence="1" key="2">
    <citation type="journal article" date="2019" name="IMA Fungus">
        <title>Genome sequencing and comparison of five Tilletia species to identify candidate genes for the detection of regulated species infecting wheat.</title>
        <authorList>
            <person name="Nguyen H.D.T."/>
            <person name="Sultana T."/>
            <person name="Kesanakurti P."/>
            <person name="Hambleton S."/>
        </authorList>
    </citation>
    <scope>NUCLEOTIDE SEQUENCE</scope>
    <source>
        <strain evidence="1">DAOMC 236422</strain>
    </source>
</reference>
<dbReference type="AlphaFoldDB" id="A0A8X7N431"/>
<evidence type="ECO:0000313" key="1">
    <source>
        <dbReference type="EMBL" id="KAE8264307.1"/>
    </source>
</evidence>
<accession>A0A8X7N431</accession>
<evidence type="ECO:0000313" key="2">
    <source>
        <dbReference type="Proteomes" id="UP000078113"/>
    </source>
</evidence>
<name>A0A8X7N431_9BASI</name>
<sequence>MADEREDSPAPAPTPAIFHTFTDKQFQDFLVSRSVSPTKEPEFKDSPTHLSFDFDASAFSAVVSAFPGSSLDIPDEIVSLFNAHYNIPLSLLILTAIRDFQVNMSRSVFYPNMSGKALEESNA</sequence>
<organism evidence="1 2">
    <name type="scientific">Tilletia walkeri</name>
    <dbReference type="NCBI Taxonomy" id="117179"/>
    <lineage>
        <taxon>Eukaryota</taxon>
        <taxon>Fungi</taxon>
        <taxon>Dikarya</taxon>
        <taxon>Basidiomycota</taxon>
        <taxon>Ustilaginomycotina</taxon>
        <taxon>Exobasidiomycetes</taxon>
        <taxon>Tilletiales</taxon>
        <taxon>Tilletiaceae</taxon>
        <taxon>Tilletia</taxon>
    </lineage>
</organism>
<gene>
    <name evidence="1" type="ORF">A4X09_0g6999</name>
</gene>
<keyword evidence="2" id="KW-1185">Reference proteome</keyword>
<dbReference type="EMBL" id="LWDG02000548">
    <property type="protein sequence ID" value="KAE8264307.1"/>
    <property type="molecule type" value="Genomic_DNA"/>
</dbReference>
<proteinExistence type="predicted"/>